<protein>
    <submittedName>
        <fullName evidence="2">ABC transporter substrate-binding protein</fullName>
    </submittedName>
</protein>
<dbReference type="PANTHER" id="PTHR36573:SF1">
    <property type="entry name" value="INTERMEMBRANE PHOSPHOLIPID TRANSPORT SYSTEM BINDING PROTEIN MLAC"/>
    <property type="match status" value="1"/>
</dbReference>
<dbReference type="Gene3D" id="1.10.10.640">
    <property type="entry name" value="phospholipid-binding protein"/>
    <property type="match status" value="1"/>
</dbReference>
<keyword evidence="3" id="KW-1185">Reference proteome</keyword>
<evidence type="ECO:0000313" key="3">
    <source>
        <dbReference type="Proteomes" id="UP000321548"/>
    </source>
</evidence>
<comment type="caution">
    <text evidence="2">The sequence shown here is derived from an EMBL/GenBank/DDBJ whole genome shotgun (WGS) entry which is preliminary data.</text>
</comment>
<dbReference type="AlphaFoldDB" id="A0A5C8NWE1"/>
<sequence>MLARFLSLLAILAATAFGAGASPALESGTPDALIQKVGTEMIERIKADKAIQGGDFQKLSTLVDELVMPHVNFQRMTALAAGRWWRQATPEQQKQLMDEFRIMLLRTYSGALASVEDQSIRMKPMRAAADATDVIVRSEIVQPRGEPIQLDYRLHKVDSAWKIYDVNVLGVWLVETYRTQFGQEAARNGVDGLIKSLADKNRQFDPNKKS</sequence>
<dbReference type="InterPro" id="IPR008869">
    <property type="entry name" value="MlaC/ttg2D"/>
</dbReference>
<evidence type="ECO:0000256" key="1">
    <source>
        <dbReference type="SAM" id="SignalP"/>
    </source>
</evidence>
<dbReference type="EMBL" id="VDUY01000004">
    <property type="protein sequence ID" value="TXL65478.1"/>
    <property type="molecule type" value="Genomic_DNA"/>
</dbReference>
<gene>
    <name evidence="2" type="ORF">FHP08_11925</name>
</gene>
<feature type="chain" id="PRO_5022955173" evidence="1">
    <location>
        <begin position="22"/>
        <end position="210"/>
    </location>
</feature>
<dbReference type="PANTHER" id="PTHR36573">
    <property type="entry name" value="INTERMEMBRANE PHOSPHOLIPID TRANSPORT SYSTEM BINDING PROTEIN MLAC"/>
    <property type="match status" value="1"/>
</dbReference>
<feature type="signal peptide" evidence="1">
    <location>
        <begin position="1"/>
        <end position="21"/>
    </location>
</feature>
<dbReference type="Pfam" id="PF05494">
    <property type="entry name" value="MlaC"/>
    <property type="match status" value="1"/>
</dbReference>
<dbReference type="OrthoDB" id="9798905at2"/>
<dbReference type="Gene3D" id="3.10.450.50">
    <property type="match status" value="1"/>
</dbReference>
<evidence type="ECO:0000313" key="2">
    <source>
        <dbReference type="EMBL" id="TXL65478.1"/>
    </source>
</evidence>
<dbReference type="Proteomes" id="UP000321548">
    <property type="component" value="Unassembled WGS sequence"/>
</dbReference>
<reference evidence="2 3" key="1">
    <citation type="submission" date="2019-06" db="EMBL/GenBank/DDBJ databases">
        <title>Quisquiliibacterium sp. nov., isolated from a maize field.</title>
        <authorList>
            <person name="Lin S.-Y."/>
            <person name="Tsai C.-F."/>
            <person name="Young C.-C."/>
        </authorList>
    </citation>
    <scope>NUCLEOTIDE SEQUENCE [LARGE SCALE GENOMIC DNA]</scope>
    <source>
        <strain evidence="2 3">CC-CFT501</strain>
    </source>
</reference>
<accession>A0A5C8NWE1</accession>
<keyword evidence="1" id="KW-0732">Signal</keyword>
<proteinExistence type="predicted"/>
<dbReference type="RefSeq" id="WP_147704673.1">
    <property type="nucleotide sequence ID" value="NZ_VDUY01000004.1"/>
</dbReference>
<organism evidence="2 3">
    <name type="scientific">Zeimonas arvi</name>
    <dbReference type="NCBI Taxonomy" id="2498847"/>
    <lineage>
        <taxon>Bacteria</taxon>
        <taxon>Pseudomonadati</taxon>
        <taxon>Pseudomonadota</taxon>
        <taxon>Betaproteobacteria</taxon>
        <taxon>Burkholderiales</taxon>
        <taxon>Burkholderiaceae</taxon>
        <taxon>Zeimonas</taxon>
    </lineage>
</organism>
<dbReference type="PIRSF" id="PIRSF004649">
    <property type="entry name" value="MlaC"/>
    <property type="match status" value="1"/>
</dbReference>
<name>A0A5C8NWE1_9BURK</name>